<evidence type="ECO:0000259" key="7">
    <source>
        <dbReference type="Pfam" id="PF03151"/>
    </source>
</evidence>
<protein>
    <submittedName>
        <fullName evidence="8">Phosphoenolpyruvate/phosphate translocator 1, chloroplastic</fullName>
    </submittedName>
</protein>
<dbReference type="Pfam" id="PF03151">
    <property type="entry name" value="TPT"/>
    <property type="match status" value="2"/>
</dbReference>
<comment type="subcellular location">
    <subcellularLocation>
        <location evidence="1">Membrane</location>
        <topology evidence="1">Multi-pass membrane protein</topology>
    </subcellularLocation>
</comment>
<comment type="caution">
    <text evidence="8">The sequence shown here is derived from an EMBL/GenBank/DDBJ whole genome shotgun (WGS) entry which is preliminary data.</text>
</comment>
<feature type="transmembrane region" description="Helical" evidence="6">
    <location>
        <begin position="120"/>
        <end position="140"/>
    </location>
</feature>
<dbReference type="EMBL" id="LWDX02034497">
    <property type="protein sequence ID" value="OEL26545.1"/>
    <property type="molecule type" value="Genomic_DNA"/>
</dbReference>
<evidence type="ECO:0000256" key="4">
    <source>
        <dbReference type="ARBA" id="ARBA00023136"/>
    </source>
</evidence>
<evidence type="ECO:0000256" key="5">
    <source>
        <dbReference type="SAM" id="MobiDB-lite"/>
    </source>
</evidence>
<reference evidence="8 9" key="1">
    <citation type="submission" date="2016-09" db="EMBL/GenBank/DDBJ databases">
        <title>The draft genome of Dichanthelium oligosanthes: A C3 panicoid grass species.</title>
        <authorList>
            <person name="Studer A.J."/>
            <person name="Schnable J.C."/>
            <person name="Brutnell T.P."/>
        </authorList>
    </citation>
    <scope>NUCLEOTIDE SEQUENCE [LARGE SCALE GENOMIC DNA]</scope>
    <source>
        <strain evidence="9">cv. Kellogg 1175</strain>
        <tissue evidence="8">Leaf</tissue>
    </source>
</reference>
<accession>A0A1E5VN42</accession>
<feature type="transmembrane region" description="Helical" evidence="6">
    <location>
        <begin position="185"/>
        <end position="204"/>
    </location>
</feature>
<evidence type="ECO:0000256" key="1">
    <source>
        <dbReference type="ARBA" id="ARBA00004141"/>
    </source>
</evidence>
<feature type="transmembrane region" description="Helical" evidence="6">
    <location>
        <begin position="241"/>
        <end position="262"/>
    </location>
</feature>
<dbReference type="InterPro" id="IPR004853">
    <property type="entry name" value="Sugar_P_trans_dom"/>
</dbReference>
<name>A0A1E5VN42_9POAL</name>
<feature type="transmembrane region" description="Helical" evidence="6">
    <location>
        <begin position="152"/>
        <end position="173"/>
    </location>
</feature>
<proteinExistence type="predicted"/>
<dbReference type="InterPro" id="IPR037185">
    <property type="entry name" value="EmrE-like"/>
</dbReference>
<evidence type="ECO:0000256" key="2">
    <source>
        <dbReference type="ARBA" id="ARBA00022692"/>
    </source>
</evidence>
<organism evidence="8 9">
    <name type="scientific">Dichanthelium oligosanthes</name>
    <dbReference type="NCBI Taxonomy" id="888268"/>
    <lineage>
        <taxon>Eukaryota</taxon>
        <taxon>Viridiplantae</taxon>
        <taxon>Streptophyta</taxon>
        <taxon>Embryophyta</taxon>
        <taxon>Tracheophyta</taxon>
        <taxon>Spermatophyta</taxon>
        <taxon>Magnoliopsida</taxon>
        <taxon>Liliopsida</taxon>
        <taxon>Poales</taxon>
        <taxon>Poaceae</taxon>
        <taxon>PACMAD clade</taxon>
        <taxon>Panicoideae</taxon>
        <taxon>Panicodae</taxon>
        <taxon>Paniceae</taxon>
        <taxon>Dichantheliinae</taxon>
        <taxon>Dichanthelium</taxon>
    </lineage>
</organism>
<dbReference type="PANTHER" id="PTHR11132">
    <property type="entry name" value="SOLUTE CARRIER FAMILY 35"/>
    <property type="match status" value="1"/>
</dbReference>
<feature type="transmembrane region" description="Helical" evidence="6">
    <location>
        <begin position="335"/>
        <end position="354"/>
    </location>
</feature>
<dbReference type="Proteomes" id="UP000095767">
    <property type="component" value="Unassembled WGS sequence"/>
</dbReference>
<keyword evidence="8" id="KW-0670">Pyruvate</keyword>
<dbReference type="SUPFAM" id="SSF103481">
    <property type="entry name" value="Multidrug resistance efflux transporter EmrE"/>
    <property type="match status" value="1"/>
</dbReference>
<feature type="domain" description="Sugar phosphate transporter" evidence="7">
    <location>
        <begin position="237"/>
        <end position="354"/>
    </location>
</feature>
<keyword evidence="2 6" id="KW-0812">Transmembrane</keyword>
<sequence length="366" mass="38752">MQSMAAAASCSSSSASRAWAAARSSCSPPALPSSRHVAFSPSPSASPSHGCRWPVAGAGAPALPLGIRRGLRPLPSPLLPAGVGRPGAAMRTRTAAAAASLPPAAEGGGKPKGAAAIPRTLQLGAMILVWYLLNIYFNIFNKLVLKAVPFPYTITTFQFASGSFFITLMWLLNLHPKPRLSLKQYAKLLPLALIHMLGNVFTNVSLGKVAVSFTHTIKAMEPFFSVLLSVLFLGEDGLDDVNLFSIMTVMAFLLSAPLMLTLEGIKFSPSYLQNAGVNIKELCVKAALAGTCFHFYQQVSYSLLARISPVTHSVTNSLKRVVVIVSSVLFFRTPISPINALGTGVALAGVFLYSQLKKAKPKAKAA</sequence>
<dbReference type="GO" id="GO:0016020">
    <property type="term" value="C:membrane"/>
    <property type="evidence" value="ECO:0007669"/>
    <property type="project" value="UniProtKB-SubCell"/>
</dbReference>
<evidence type="ECO:0000313" key="9">
    <source>
        <dbReference type="Proteomes" id="UP000095767"/>
    </source>
</evidence>
<keyword evidence="4 6" id="KW-0472">Membrane</keyword>
<dbReference type="OrthoDB" id="6418713at2759"/>
<feature type="region of interest" description="Disordered" evidence="5">
    <location>
        <begin position="21"/>
        <end position="43"/>
    </location>
</feature>
<keyword evidence="3 6" id="KW-1133">Transmembrane helix</keyword>
<keyword evidence="9" id="KW-1185">Reference proteome</keyword>
<dbReference type="AlphaFoldDB" id="A0A1E5VN42"/>
<feature type="transmembrane region" description="Helical" evidence="6">
    <location>
        <begin position="216"/>
        <end position="234"/>
    </location>
</feature>
<gene>
    <name evidence="8" type="ORF">BAE44_0012435</name>
</gene>
<dbReference type="InterPro" id="IPR050186">
    <property type="entry name" value="TPT_transporter"/>
</dbReference>
<evidence type="ECO:0000256" key="3">
    <source>
        <dbReference type="ARBA" id="ARBA00022989"/>
    </source>
</evidence>
<feature type="domain" description="Sugar phosphate transporter" evidence="7">
    <location>
        <begin position="121"/>
        <end position="235"/>
    </location>
</feature>
<evidence type="ECO:0000256" key="6">
    <source>
        <dbReference type="SAM" id="Phobius"/>
    </source>
</evidence>
<evidence type="ECO:0000313" key="8">
    <source>
        <dbReference type="EMBL" id="OEL26545.1"/>
    </source>
</evidence>